<dbReference type="Proteomes" id="UP000775213">
    <property type="component" value="Unassembled WGS sequence"/>
</dbReference>
<evidence type="ECO:0000313" key="1">
    <source>
        <dbReference type="EMBL" id="KAH0457004.1"/>
    </source>
</evidence>
<gene>
    <name evidence="1" type="ORF">IEQ34_014911</name>
</gene>
<protein>
    <submittedName>
        <fullName evidence="1">Uncharacterized protein</fullName>
    </submittedName>
</protein>
<sequence length="145" mass="16327">MEAGKDKNLCENVNSVDSEKATGSTGLFQLVPRMLVDKDASEWEEDVDEYIRKNLPSNLDDISGLTEDLFTARKSAINLLGVIAMSKGLSVVSTASKYKKHDRNKKKSVTAVSENYQWCHSYQSFPYPVGQKTLHKKFCRIIMAF</sequence>
<accession>A0AAV7G533</accession>
<evidence type="ECO:0000313" key="2">
    <source>
        <dbReference type="Proteomes" id="UP000775213"/>
    </source>
</evidence>
<dbReference type="InterPro" id="IPR011989">
    <property type="entry name" value="ARM-like"/>
</dbReference>
<organism evidence="1 2">
    <name type="scientific">Dendrobium chrysotoxum</name>
    <name type="common">Orchid</name>
    <dbReference type="NCBI Taxonomy" id="161865"/>
    <lineage>
        <taxon>Eukaryota</taxon>
        <taxon>Viridiplantae</taxon>
        <taxon>Streptophyta</taxon>
        <taxon>Embryophyta</taxon>
        <taxon>Tracheophyta</taxon>
        <taxon>Spermatophyta</taxon>
        <taxon>Magnoliopsida</taxon>
        <taxon>Liliopsida</taxon>
        <taxon>Asparagales</taxon>
        <taxon>Orchidaceae</taxon>
        <taxon>Epidendroideae</taxon>
        <taxon>Malaxideae</taxon>
        <taxon>Dendrobiinae</taxon>
        <taxon>Dendrobium</taxon>
    </lineage>
</organism>
<proteinExistence type="predicted"/>
<name>A0AAV7G533_DENCH</name>
<dbReference type="AlphaFoldDB" id="A0AAV7G533"/>
<comment type="caution">
    <text evidence="1">The sequence shown here is derived from an EMBL/GenBank/DDBJ whole genome shotgun (WGS) entry which is preliminary data.</text>
</comment>
<dbReference type="EMBL" id="JAGFBR010000013">
    <property type="protein sequence ID" value="KAH0457004.1"/>
    <property type="molecule type" value="Genomic_DNA"/>
</dbReference>
<reference evidence="1 2" key="1">
    <citation type="journal article" date="2021" name="Hortic Res">
        <title>Chromosome-scale assembly of the Dendrobium chrysotoxum genome enhances the understanding of orchid evolution.</title>
        <authorList>
            <person name="Zhang Y."/>
            <person name="Zhang G.Q."/>
            <person name="Zhang D."/>
            <person name="Liu X.D."/>
            <person name="Xu X.Y."/>
            <person name="Sun W.H."/>
            <person name="Yu X."/>
            <person name="Zhu X."/>
            <person name="Wang Z.W."/>
            <person name="Zhao X."/>
            <person name="Zhong W.Y."/>
            <person name="Chen H."/>
            <person name="Yin W.L."/>
            <person name="Huang T."/>
            <person name="Niu S.C."/>
            <person name="Liu Z.J."/>
        </authorList>
    </citation>
    <scope>NUCLEOTIDE SEQUENCE [LARGE SCALE GENOMIC DNA]</scope>
    <source>
        <strain evidence="1">Lindl</strain>
    </source>
</reference>
<dbReference type="Gene3D" id="1.25.10.10">
    <property type="entry name" value="Leucine-rich Repeat Variant"/>
    <property type="match status" value="1"/>
</dbReference>
<keyword evidence="2" id="KW-1185">Reference proteome</keyword>